<dbReference type="Pfam" id="PF04959">
    <property type="entry name" value="ARS2"/>
    <property type="match status" value="1"/>
</dbReference>
<dbReference type="InterPro" id="IPR039727">
    <property type="entry name" value="SE/Ars2"/>
</dbReference>
<reference evidence="5" key="1">
    <citation type="submission" date="2020-06" db="EMBL/GenBank/DDBJ databases">
        <title>Genomes of multiple members of Pneumocystis genus reveal paths to human pathogen Pneumocystis jirovecii.</title>
        <authorList>
            <person name="Cisse O.H."/>
            <person name="Ma L."/>
            <person name="Dekker J."/>
            <person name="Khil P."/>
            <person name="Jo J."/>
            <person name="Brenchley J."/>
            <person name="Blair R."/>
            <person name="Pahar B."/>
            <person name="Chabe M."/>
            <person name="Van Rompay K.A."/>
            <person name="Keesler R."/>
            <person name="Sukura A."/>
            <person name="Hirsch V."/>
            <person name="Kutty G."/>
            <person name="Liu Y."/>
            <person name="Peng L."/>
            <person name="Chen J."/>
            <person name="Song J."/>
            <person name="Weissenbacher-Lang C."/>
            <person name="Xu J."/>
            <person name="Upham N.S."/>
            <person name="Stajich J.E."/>
            <person name="Cuomo C.A."/>
            <person name="Cushion M.T."/>
            <person name="Kovacs J.A."/>
        </authorList>
    </citation>
    <scope>NUCLEOTIDE SEQUENCE</scope>
    <source>
        <strain evidence="5">2A</strain>
    </source>
</reference>
<dbReference type="PROSITE" id="PS00028">
    <property type="entry name" value="ZINC_FINGER_C2H2_1"/>
    <property type="match status" value="1"/>
</dbReference>
<dbReference type="EMBL" id="CP054538">
    <property type="protein sequence ID" value="QSL65711.1"/>
    <property type="molecule type" value="Genomic_DNA"/>
</dbReference>
<dbReference type="PANTHER" id="PTHR13165">
    <property type="entry name" value="ARSENITE-RESISTANCE PROTEIN 2"/>
    <property type="match status" value="1"/>
</dbReference>
<evidence type="ECO:0000256" key="3">
    <source>
        <dbReference type="ARBA" id="ARBA00023242"/>
    </source>
</evidence>
<comment type="similarity">
    <text evidence="2">Belongs to the ARS2 family.</text>
</comment>
<dbReference type="InterPro" id="IPR013087">
    <property type="entry name" value="Znf_C2H2_type"/>
</dbReference>
<dbReference type="Gene3D" id="3.30.160.60">
    <property type="entry name" value="Classic Zinc Finger"/>
    <property type="match status" value="1"/>
</dbReference>
<dbReference type="AlphaFoldDB" id="A0A899FVB2"/>
<gene>
    <name evidence="5" type="ORF">MERGE_003024</name>
</gene>
<organism evidence="5 6">
    <name type="scientific">Pneumocystis wakefieldiae</name>
    <dbReference type="NCBI Taxonomy" id="38082"/>
    <lineage>
        <taxon>Eukaryota</taxon>
        <taxon>Fungi</taxon>
        <taxon>Dikarya</taxon>
        <taxon>Ascomycota</taxon>
        <taxon>Taphrinomycotina</taxon>
        <taxon>Pneumocystomycetes</taxon>
        <taxon>Pneumocystaceae</taxon>
        <taxon>Pneumocystis</taxon>
    </lineage>
</organism>
<proteinExistence type="inferred from homology"/>
<protein>
    <recommendedName>
        <fullName evidence="4">C2H2-type domain-containing protein</fullName>
    </recommendedName>
</protein>
<keyword evidence="6" id="KW-1185">Reference proteome</keyword>
<comment type="subcellular location">
    <subcellularLocation>
        <location evidence="1">Nucleus</location>
    </subcellularLocation>
</comment>
<dbReference type="InterPro" id="IPR007042">
    <property type="entry name" value="SERRATE/Ars2_C"/>
</dbReference>
<dbReference type="OrthoDB" id="342064at2759"/>
<name>A0A899FVB2_9ASCO</name>
<evidence type="ECO:0000256" key="2">
    <source>
        <dbReference type="ARBA" id="ARBA00005407"/>
    </source>
</evidence>
<dbReference type="GO" id="GO:0016604">
    <property type="term" value="C:nuclear body"/>
    <property type="evidence" value="ECO:0007669"/>
    <property type="project" value="TreeGrafter"/>
</dbReference>
<dbReference type="PANTHER" id="PTHR13165:SF0">
    <property type="entry name" value="SERRATE RNA EFFECTOR MOLECULE HOMOLOG"/>
    <property type="match status" value="1"/>
</dbReference>
<accession>A0A899FVB2</accession>
<evidence type="ECO:0000313" key="6">
    <source>
        <dbReference type="Proteomes" id="UP000663699"/>
    </source>
</evidence>
<evidence type="ECO:0000313" key="5">
    <source>
        <dbReference type="EMBL" id="QSL65711.1"/>
    </source>
</evidence>
<evidence type="ECO:0000256" key="1">
    <source>
        <dbReference type="ARBA" id="ARBA00004123"/>
    </source>
</evidence>
<keyword evidence="3" id="KW-0539">Nucleus</keyword>
<evidence type="ECO:0000259" key="4">
    <source>
        <dbReference type="PROSITE" id="PS00028"/>
    </source>
</evidence>
<feature type="domain" description="C2H2-type" evidence="4">
    <location>
        <begin position="42"/>
        <end position="65"/>
    </location>
</feature>
<sequence length="192" mass="22172">MNIFLDLENADLLKLGGKPIDEAVELKIESHVKKEDEKRFRCSVNGCKKLFKGPEFVKKHIEKRHSEWLNEAKKEFILLNNYVLDTSRVFPIEAYSYSDIVNQRGTLKNDSDVSPKSITQLPASGSFHFCPPSEKININYDQDINFKKSLSGKSLYNKPKVFNEHKGKSDGKMLRVYKDLDRVIDETPDLNY</sequence>
<dbReference type="Proteomes" id="UP000663699">
    <property type="component" value="Chromosome 7"/>
</dbReference>